<accession>A0A0F9EYV1</accession>
<evidence type="ECO:0000256" key="1">
    <source>
        <dbReference type="SAM" id="MobiDB-lite"/>
    </source>
</evidence>
<evidence type="ECO:0000313" key="2">
    <source>
        <dbReference type="EMBL" id="KKL79253.1"/>
    </source>
</evidence>
<feature type="region of interest" description="Disordered" evidence="1">
    <location>
        <begin position="1"/>
        <end position="26"/>
    </location>
</feature>
<dbReference type="AlphaFoldDB" id="A0A0F9EYV1"/>
<organism evidence="2">
    <name type="scientific">marine sediment metagenome</name>
    <dbReference type="NCBI Taxonomy" id="412755"/>
    <lineage>
        <taxon>unclassified sequences</taxon>
        <taxon>metagenomes</taxon>
        <taxon>ecological metagenomes</taxon>
    </lineage>
</organism>
<proteinExistence type="predicted"/>
<protein>
    <submittedName>
        <fullName evidence="2">Uncharacterized protein</fullName>
    </submittedName>
</protein>
<comment type="caution">
    <text evidence="2">The sequence shown here is derived from an EMBL/GenBank/DDBJ whole genome shotgun (WGS) entry which is preliminary data.</text>
</comment>
<name>A0A0F9EYV1_9ZZZZ</name>
<dbReference type="EMBL" id="LAZR01023224">
    <property type="protein sequence ID" value="KKL79253.1"/>
    <property type="molecule type" value="Genomic_DNA"/>
</dbReference>
<gene>
    <name evidence="2" type="ORF">LCGC14_2016700</name>
</gene>
<feature type="non-terminal residue" evidence="2">
    <location>
        <position position="627"/>
    </location>
</feature>
<reference evidence="2" key="1">
    <citation type="journal article" date="2015" name="Nature">
        <title>Complex archaea that bridge the gap between prokaryotes and eukaryotes.</title>
        <authorList>
            <person name="Spang A."/>
            <person name="Saw J.H."/>
            <person name="Jorgensen S.L."/>
            <person name="Zaremba-Niedzwiedzka K."/>
            <person name="Martijn J."/>
            <person name="Lind A.E."/>
            <person name="van Eijk R."/>
            <person name="Schleper C."/>
            <person name="Guy L."/>
            <person name="Ettema T.J."/>
        </authorList>
    </citation>
    <scope>NUCLEOTIDE SEQUENCE</scope>
</reference>
<sequence>MSDKTVQQMPPLRPEGSETSPVDPDALDGRRIAYVRATWQAQNWALNPRDRQIEENIRMLAGQQWSVRSDLLNKWVNITEFLTDEERRWRQRPVVNRLLFWFMLTHARATENPPVITFQPSTGDRHDAELAEVMDTIYKSLWQNMDMLDVVDRLFSWLIPGGIAYIKTRLDTSRGPMREWIAPTMIEGPDGPVFVPAAPFNAEGEPLIALNGGVAEPTGEAFAEPEGELDVQVLSPLEVRGQWGPNPWHKKRWHIHRSLLSREEVFDIWGVEVEPDTFGPNVEHNDELRRLLFGSGFFGAAGNDPTGGGTSTVVKDGFVTVDEFWHGPTRMFPEMEQTDSSPGGRLLTVASNKVLYDGVRPAFFKGAGPLQQFEFVRLPGRPNATSPQEMLNPLQRTYNRGYAQILEHRNLTTNPITVIDDQAGVEPEQIENKPGLIIKLMMRQGVDPIKYVQPPRLGDDVYKVQAMVRDEIQFLGNLEGTRGEPPTRDASGELVKELRFNTDRFLGPTMRRAVVSLGRVVEDWIAYLPLVWDEEKYIAWAGEDQVTRTVTVFPEMFAQGTVNVQPDIESMLPEGRGERQQRVFLMYQSGLLGDPADPATRRIFFELSKFPHMGRTHRPGGIDRVTA</sequence>